<evidence type="ECO:0000256" key="1">
    <source>
        <dbReference type="ARBA" id="ARBA00012452"/>
    </source>
</evidence>
<dbReference type="FunFam" id="3.40.30.10:FF:000156">
    <property type="entry name" value="Glutathione S-transferase 1"/>
    <property type="match status" value="1"/>
</dbReference>
<accession>A0A5S9PKU4</accession>
<keyword evidence="7" id="KW-1185">Reference proteome</keyword>
<comment type="catalytic activity">
    <reaction evidence="3">
        <text>RX + glutathione = an S-substituted glutathione + a halide anion + H(+)</text>
        <dbReference type="Rhea" id="RHEA:16437"/>
        <dbReference type="ChEBI" id="CHEBI:15378"/>
        <dbReference type="ChEBI" id="CHEBI:16042"/>
        <dbReference type="ChEBI" id="CHEBI:17792"/>
        <dbReference type="ChEBI" id="CHEBI:57925"/>
        <dbReference type="ChEBI" id="CHEBI:90779"/>
        <dbReference type="EC" id="2.5.1.18"/>
    </reaction>
</comment>
<dbReference type="GO" id="GO:0005737">
    <property type="term" value="C:cytoplasm"/>
    <property type="evidence" value="ECO:0007669"/>
    <property type="project" value="UniProtKB-ARBA"/>
</dbReference>
<proteinExistence type="inferred from homology"/>
<dbReference type="GO" id="GO:0004364">
    <property type="term" value="F:glutathione transferase activity"/>
    <property type="evidence" value="ECO:0007669"/>
    <property type="project" value="UniProtKB-EC"/>
</dbReference>
<dbReference type="Gene3D" id="3.40.30.10">
    <property type="entry name" value="Glutaredoxin"/>
    <property type="match status" value="1"/>
</dbReference>
<sequence>MITVHHLKQSRSTRIIWLLEELGIEYTVKSYDRNPQTHLAPESLRKIHPLGKAPIVEIGEQVLVESAAIMEYVITTFAPDQLRPDSESDAYATYLQWMHFAEGSAMLPVLLDMFTADLNLNDAPVLYYAKKERDLDFAYIDKHLQRYEFFAGSQFTAADIMMMTVLLFATGRGMLEGYDAINEYVQRLSSREAFIVAAGYE</sequence>
<evidence type="ECO:0000313" key="7">
    <source>
        <dbReference type="Proteomes" id="UP000441399"/>
    </source>
</evidence>
<dbReference type="SUPFAM" id="SSF52833">
    <property type="entry name" value="Thioredoxin-like"/>
    <property type="match status" value="1"/>
</dbReference>
<feature type="domain" description="GST N-terminal" evidence="5">
    <location>
        <begin position="1"/>
        <end position="81"/>
    </location>
</feature>
<evidence type="ECO:0000313" key="6">
    <source>
        <dbReference type="EMBL" id="CAA0104510.1"/>
    </source>
</evidence>
<dbReference type="InterPro" id="IPR036249">
    <property type="entry name" value="Thioredoxin-like_sf"/>
</dbReference>
<reference evidence="6 7" key="1">
    <citation type="submission" date="2019-11" db="EMBL/GenBank/DDBJ databases">
        <authorList>
            <person name="Holert J."/>
        </authorList>
    </citation>
    <scope>NUCLEOTIDE SEQUENCE [LARGE SCALE GENOMIC DNA]</scope>
    <source>
        <strain evidence="6">SB11_3</strain>
    </source>
</reference>
<gene>
    <name evidence="6" type="primary">gst</name>
    <name evidence="6" type="ORF">OPDIPICF_00859</name>
</gene>
<dbReference type="CDD" id="cd03046">
    <property type="entry name" value="GST_N_GTT1_like"/>
    <property type="match status" value="1"/>
</dbReference>
<evidence type="ECO:0000256" key="4">
    <source>
        <dbReference type="RuleBase" id="RU003494"/>
    </source>
</evidence>
<evidence type="ECO:0000256" key="2">
    <source>
        <dbReference type="ARBA" id="ARBA00022679"/>
    </source>
</evidence>
<dbReference type="SFLD" id="SFLDG00358">
    <property type="entry name" value="Main_(cytGST)"/>
    <property type="match status" value="1"/>
</dbReference>
<protein>
    <recommendedName>
        <fullName evidence="1">glutathione transferase</fullName>
        <ecNumber evidence="1">2.5.1.18</ecNumber>
    </recommendedName>
</protein>
<dbReference type="SFLD" id="SFLDS00019">
    <property type="entry name" value="Glutathione_Transferase_(cytos"/>
    <property type="match status" value="1"/>
</dbReference>
<evidence type="ECO:0000256" key="3">
    <source>
        <dbReference type="ARBA" id="ARBA00047960"/>
    </source>
</evidence>
<evidence type="ECO:0000259" key="5">
    <source>
        <dbReference type="PROSITE" id="PS50404"/>
    </source>
</evidence>
<dbReference type="GO" id="GO:0004601">
    <property type="term" value="F:peroxidase activity"/>
    <property type="evidence" value="ECO:0007669"/>
    <property type="project" value="UniProtKB-ARBA"/>
</dbReference>
<dbReference type="Pfam" id="PF00043">
    <property type="entry name" value="GST_C"/>
    <property type="match status" value="1"/>
</dbReference>
<dbReference type="InterPro" id="IPR004045">
    <property type="entry name" value="Glutathione_S-Trfase_N"/>
</dbReference>
<dbReference type="AlphaFoldDB" id="A0A5S9PKU4"/>
<dbReference type="OrthoDB" id="9810080at2"/>
<comment type="similarity">
    <text evidence="4">Belongs to the GST superfamily.</text>
</comment>
<dbReference type="Pfam" id="PF02798">
    <property type="entry name" value="GST_N"/>
    <property type="match status" value="1"/>
</dbReference>
<dbReference type="EC" id="2.5.1.18" evidence="1"/>
<dbReference type="Proteomes" id="UP000441399">
    <property type="component" value="Unassembled WGS sequence"/>
</dbReference>
<dbReference type="SFLD" id="SFLDG01150">
    <property type="entry name" value="Main.1:_Beta-like"/>
    <property type="match status" value="1"/>
</dbReference>
<name>A0A5S9PKU4_9GAMM</name>
<dbReference type="InterPro" id="IPR004046">
    <property type="entry name" value="GST_C"/>
</dbReference>
<dbReference type="InterPro" id="IPR036282">
    <property type="entry name" value="Glutathione-S-Trfase_C_sf"/>
</dbReference>
<dbReference type="SUPFAM" id="SSF47616">
    <property type="entry name" value="GST C-terminal domain-like"/>
    <property type="match status" value="1"/>
</dbReference>
<dbReference type="PANTHER" id="PTHR44051:SF9">
    <property type="entry name" value="GLUTATHIONE S-TRANSFERASE 1"/>
    <property type="match status" value="1"/>
</dbReference>
<keyword evidence="2 6" id="KW-0808">Transferase</keyword>
<dbReference type="PROSITE" id="PS50404">
    <property type="entry name" value="GST_NTER"/>
    <property type="match status" value="1"/>
</dbReference>
<organism evidence="6 7">
    <name type="scientific">BD1-7 clade bacterium</name>
    <dbReference type="NCBI Taxonomy" id="2029982"/>
    <lineage>
        <taxon>Bacteria</taxon>
        <taxon>Pseudomonadati</taxon>
        <taxon>Pseudomonadota</taxon>
        <taxon>Gammaproteobacteria</taxon>
        <taxon>Cellvibrionales</taxon>
        <taxon>Spongiibacteraceae</taxon>
        <taxon>BD1-7 clade</taxon>
    </lineage>
</organism>
<dbReference type="EMBL" id="CACSIO010000012">
    <property type="protein sequence ID" value="CAA0104510.1"/>
    <property type="molecule type" value="Genomic_DNA"/>
</dbReference>
<dbReference type="InterPro" id="IPR040079">
    <property type="entry name" value="Glutathione_S-Trfase"/>
</dbReference>
<dbReference type="PANTHER" id="PTHR44051">
    <property type="entry name" value="GLUTATHIONE S-TRANSFERASE-RELATED"/>
    <property type="match status" value="1"/>
</dbReference>
<dbReference type="Gene3D" id="1.20.1050.10">
    <property type="match status" value="1"/>
</dbReference>